<dbReference type="eggNOG" id="COG0242">
    <property type="taxonomic scope" value="Bacteria"/>
</dbReference>
<evidence type="ECO:0000256" key="2">
    <source>
        <dbReference type="ARBA" id="ARBA00022723"/>
    </source>
</evidence>
<dbReference type="HAMAP" id="MF_00163">
    <property type="entry name" value="Pep_deformylase"/>
    <property type="match status" value="1"/>
</dbReference>
<name>C4XE56_MYCFP</name>
<dbReference type="NCBIfam" id="TIGR00079">
    <property type="entry name" value="pept_deformyl"/>
    <property type="match status" value="1"/>
</dbReference>
<dbReference type="InterPro" id="IPR036821">
    <property type="entry name" value="Peptide_deformylase_sf"/>
</dbReference>
<feature type="binding site" evidence="6">
    <location>
        <position position="165"/>
    </location>
    <ligand>
        <name>Fe cation</name>
        <dbReference type="ChEBI" id="CHEBI:24875"/>
    </ligand>
</feature>
<comment type="function">
    <text evidence="6">Removes the formyl group from the N-terminal Met of newly synthesized proteins. Requires at least a dipeptide for an efficient rate of reaction. N-terminal L-methionine is a prerequisite for activity but the enzyme has broad specificity at other positions.</text>
</comment>
<dbReference type="GO" id="GO:0046872">
    <property type="term" value="F:metal ion binding"/>
    <property type="evidence" value="ECO:0007669"/>
    <property type="project" value="UniProtKB-KW"/>
</dbReference>
<evidence type="ECO:0000313" key="8">
    <source>
        <dbReference type="Proteomes" id="UP000006810"/>
    </source>
</evidence>
<keyword evidence="8" id="KW-1185">Reference proteome</keyword>
<dbReference type="GO" id="GO:0006412">
    <property type="term" value="P:translation"/>
    <property type="evidence" value="ECO:0007669"/>
    <property type="project" value="UniProtKB-UniRule"/>
</dbReference>
<proteinExistence type="inferred from homology"/>
<sequence length="195" mass="22678">MIYNIIMKYEIKLVELPEKILRKKSKEVKIPLSKEDEELAKKMIYHIDESQKEDSKLGFRPGVGVAAIQYGIPKRMFYININNETINGAKIEDFRDVLINPKVLATSEYEVSLPGEGCLSVGDNIKNQEGYVYRKKRIVLEAYSYFEKKVKHYDLVDYAAIVAQHEFDHLEGKLFIDRINKKDPFVIKDDSEILE</sequence>
<evidence type="ECO:0000256" key="3">
    <source>
        <dbReference type="ARBA" id="ARBA00022801"/>
    </source>
</evidence>
<dbReference type="AlphaFoldDB" id="C4XE56"/>
<dbReference type="Gene3D" id="3.90.45.10">
    <property type="entry name" value="Peptide deformylase"/>
    <property type="match status" value="1"/>
</dbReference>
<dbReference type="Proteomes" id="UP000006810">
    <property type="component" value="Chromosome"/>
</dbReference>
<dbReference type="EMBL" id="AP009608">
    <property type="protein sequence ID" value="BAH69428.1"/>
    <property type="molecule type" value="Genomic_DNA"/>
</dbReference>
<dbReference type="SUPFAM" id="SSF56420">
    <property type="entry name" value="Peptide deformylase"/>
    <property type="match status" value="1"/>
</dbReference>
<comment type="similarity">
    <text evidence="1 6">Belongs to the polypeptide deformylase family.</text>
</comment>
<dbReference type="HOGENOM" id="CLU_061901_4_0_14"/>
<dbReference type="KEGG" id="mfp:MBIO_0163"/>
<keyword evidence="3 6" id="KW-0378">Hydrolase</keyword>
<feature type="binding site" evidence="6">
    <location>
        <position position="169"/>
    </location>
    <ligand>
        <name>Fe cation</name>
        <dbReference type="ChEBI" id="CHEBI:24875"/>
    </ligand>
</feature>
<evidence type="ECO:0000256" key="5">
    <source>
        <dbReference type="ARBA" id="ARBA00023004"/>
    </source>
</evidence>
<organism evidence="7 8">
    <name type="scientific">Mycoplasmopsis fermentans (strain ATCC 19989 / NBRC 14854 / NCTC 10117 / PG18)</name>
    <name type="common">Mycoplasma fermentans</name>
    <dbReference type="NCBI Taxonomy" id="496833"/>
    <lineage>
        <taxon>Bacteria</taxon>
        <taxon>Bacillati</taxon>
        <taxon>Mycoplasmatota</taxon>
        <taxon>Mycoplasmoidales</taxon>
        <taxon>Metamycoplasmataceae</taxon>
        <taxon>Mycoplasmopsis</taxon>
    </lineage>
</organism>
<evidence type="ECO:0000313" key="7">
    <source>
        <dbReference type="EMBL" id="BAH69428.1"/>
    </source>
</evidence>
<keyword evidence="5 6" id="KW-0408">Iron</keyword>
<dbReference type="PANTHER" id="PTHR10458">
    <property type="entry name" value="PEPTIDE DEFORMYLASE"/>
    <property type="match status" value="1"/>
</dbReference>
<dbReference type="FunFam" id="3.90.45.10:FF:000002">
    <property type="entry name" value="Peptide deformylase"/>
    <property type="match status" value="1"/>
</dbReference>
<accession>C4XE56</accession>
<dbReference type="PIRSF" id="PIRSF004749">
    <property type="entry name" value="Pep_def"/>
    <property type="match status" value="1"/>
</dbReference>
<keyword evidence="2 6" id="KW-0479">Metal-binding</keyword>
<keyword evidence="4 6" id="KW-0648">Protein biosynthesis</keyword>
<comment type="catalytic activity">
    <reaction evidence="6">
        <text>N-terminal N-formyl-L-methionyl-[peptide] + H2O = N-terminal L-methionyl-[peptide] + formate</text>
        <dbReference type="Rhea" id="RHEA:24420"/>
        <dbReference type="Rhea" id="RHEA-COMP:10639"/>
        <dbReference type="Rhea" id="RHEA-COMP:10640"/>
        <dbReference type="ChEBI" id="CHEBI:15377"/>
        <dbReference type="ChEBI" id="CHEBI:15740"/>
        <dbReference type="ChEBI" id="CHEBI:49298"/>
        <dbReference type="ChEBI" id="CHEBI:64731"/>
        <dbReference type="EC" id="3.5.1.88"/>
    </reaction>
</comment>
<dbReference type="PRINTS" id="PR01576">
    <property type="entry name" value="PDEFORMYLASE"/>
</dbReference>
<evidence type="ECO:0000256" key="4">
    <source>
        <dbReference type="ARBA" id="ARBA00022917"/>
    </source>
</evidence>
<feature type="active site" evidence="6">
    <location>
        <position position="166"/>
    </location>
</feature>
<dbReference type="Pfam" id="PF01327">
    <property type="entry name" value="Pep_deformylase"/>
    <property type="match status" value="1"/>
</dbReference>
<gene>
    <name evidence="6" type="primary">def</name>
    <name evidence="7" type="ordered locus">MBIO_0163</name>
</gene>
<comment type="cofactor">
    <cofactor evidence="6">
        <name>Fe(2+)</name>
        <dbReference type="ChEBI" id="CHEBI:29033"/>
    </cofactor>
    <text evidence="6">Binds 1 Fe(2+) ion.</text>
</comment>
<protein>
    <recommendedName>
        <fullName evidence="6">Peptide deformylase</fullName>
        <shortName evidence="6">PDF</shortName>
        <ecNumber evidence="6">3.5.1.88</ecNumber>
    </recommendedName>
    <alternativeName>
        <fullName evidence="6">Polypeptide deformylase</fullName>
    </alternativeName>
</protein>
<dbReference type="PANTHER" id="PTHR10458:SF22">
    <property type="entry name" value="PEPTIDE DEFORMYLASE"/>
    <property type="match status" value="1"/>
</dbReference>
<evidence type="ECO:0000256" key="1">
    <source>
        <dbReference type="ARBA" id="ARBA00010759"/>
    </source>
</evidence>
<dbReference type="CDD" id="cd00487">
    <property type="entry name" value="Pep_deformylase"/>
    <property type="match status" value="1"/>
</dbReference>
<evidence type="ECO:0000256" key="6">
    <source>
        <dbReference type="HAMAP-Rule" id="MF_00163"/>
    </source>
</evidence>
<dbReference type="GO" id="GO:0042586">
    <property type="term" value="F:peptide deformylase activity"/>
    <property type="evidence" value="ECO:0007669"/>
    <property type="project" value="UniProtKB-UniRule"/>
</dbReference>
<dbReference type="EC" id="3.5.1.88" evidence="6"/>
<reference evidence="7 8" key="1">
    <citation type="journal article" date="2009" name="Curr. Microbiol.">
        <title>Molecular cloning and expression of a novel cholinephosphotransferase involved in glycoglycerophospholipid biosynthesis of Mycoplasma fermentans.</title>
        <authorList>
            <person name="Ishida N."/>
            <person name="Irikura D."/>
            <person name="Matsuda K."/>
            <person name="Sato S."/>
            <person name="Asano K."/>
        </authorList>
    </citation>
    <scope>NUCLEOTIDE SEQUENCE [LARGE SCALE GENOMIC DNA]</scope>
    <source>
        <strain evidence="8">ATCC 19989 / NBRC 14854 / NCTC 10117 / PG18</strain>
    </source>
</reference>
<feature type="binding site" evidence="6">
    <location>
        <position position="118"/>
    </location>
    <ligand>
        <name>Fe cation</name>
        <dbReference type="ChEBI" id="CHEBI:24875"/>
    </ligand>
</feature>
<dbReference type="InterPro" id="IPR023635">
    <property type="entry name" value="Peptide_deformylase"/>
</dbReference>
<dbReference type="PATRIC" id="fig|496833.3.peg.585"/>